<keyword evidence="1" id="KW-1133">Transmembrane helix</keyword>
<protein>
    <recommendedName>
        <fullName evidence="4">Modulator of FtsH protease</fullName>
    </recommendedName>
</protein>
<gene>
    <name evidence="2" type="ORF">ATC03_05410</name>
</gene>
<keyword evidence="3" id="KW-1185">Reference proteome</keyword>
<feature type="transmembrane region" description="Helical" evidence="1">
    <location>
        <begin position="137"/>
        <end position="161"/>
    </location>
</feature>
<reference evidence="3" key="2">
    <citation type="submission" date="2016-01" db="EMBL/GenBank/DDBJ databases">
        <title>Complete genome sequence of Agromyces aureus AR33T and comparison with related organisms.</title>
        <authorList>
            <person name="Corretto E."/>
            <person name="Antonielli L."/>
            <person name="Sessitsch A."/>
            <person name="Brader G."/>
        </authorList>
    </citation>
    <scope>NUCLEOTIDE SEQUENCE [LARGE SCALE GENOMIC DNA]</scope>
    <source>
        <strain evidence="3">AR33</strain>
    </source>
</reference>
<evidence type="ECO:0000313" key="2">
    <source>
        <dbReference type="EMBL" id="ANJ26242.1"/>
    </source>
</evidence>
<feature type="transmembrane region" description="Helical" evidence="1">
    <location>
        <begin position="109"/>
        <end position="131"/>
    </location>
</feature>
<evidence type="ECO:0008006" key="4">
    <source>
        <dbReference type="Google" id="ProtNLM"/>
    </source>
</evidence>
<keyword evidence="1" id="KW-0472">Membrane</keyword>
<dbReference type="EMBL" id="CP013979">
    <property type="protein sequence ID" value="ANJ26242.1"/>
    <property type="molecule type" value="Genomic_DNA"/>
</dbReference>
<evidence type="ECO:0000256" key="1">
    <source>
        <dbReference type="SAM" id="Phobius"/>
    </source>
</evidence>
<feature type="transmembrane region" description="Helical" evidence="1">
    <location>
        <begin position="12"/>
        <end position="35"/>
    </location>
</feature>
<sequence>MSEALEPWSEFNVAMVGATAALAGLLIVAMSVNISTILTSKTLPARAAASIATLVLAIAVTGLALVPAQPLWVYGTEVLVATAFAAAFEVHAVSTILRDDLHRGSRLDLAGKSAAGVLPIVTYLVGAMLLLVGFTSAGLLVIGIATIVAIASAILLAWVVLVEVLR</sequence>
<dbReference type="OrthoDB" id="4949050at2"/>
<proteinExistence type="predicted"/>
<dbReference type="Proteomes" id="UP000078437">
    <property type="component" value="Chromosome"/>
</dbReference>
<reference evidence="2 3" key="1">
    <citation type="journal article" date="2016" name="Int. J. Syst. Evol. Microbiol.">
        <title>Agromyces aureus sp. nov., isolated from the rhizosphere of Salix caprea L. grown in a heavy-metal-contaminated soil.</title>
        <authorList>
            <person name="Corretto E."/>
            <person name="Antonielli L."/>
            <person name="Sessitsch A."/>
            <person name="Compant S."/>
            <person name="Gorfer M."/>
            <person name="Kuffner M."/>
            <person name="Brader G."/>
        </authorList>
    </citation>
    <scope>NUCLEOTIDE SEQUENCE [LARGE SCALE GENOMIC DNA]</scope>
    <source>
        <strain evidence="2 3">AR33</strain>
    </source>
</reference>
<organism evidence="2 3">
    <name type="scientific">Agromyces aureus</name>
    <dbReference type="NCBI Taxonomy" id="453304"/>
    <lineage>
        <taxon>Bacteria</taxon>
        <taxon>Bacillati</taxon>
        <taxon>Actinomycetota</taxon>
        <taxon>Actinomycetes</taxon>
        <taxon>Micrococcales</taxon>
        <taxon>Microbacteriaceae</taxon>
        <taxon>Agromyces</taxon>
    </lineage>
</organism>
<dbReference type="AlphaFoldDB" id="A0A191WDE0"/>
<keyword evidence="1" id="KW-0812">Transmembrane</keyword>
<accession>A0A191WDE0</accession>
<name>A0A191WDE0_9MICO</name>
<feature type="transmembrane region" description="Helical" evidence="1">
    <location>
        <begin position="47"/>
        <end position="66"/>
    </location>
</feature>
<feature type="transmembrane region" description="Helical" evidence="1">
    <location>
        <begin position="78"/>
        <end position="97"/>
    </location>
</feature>
<dbReference type="RefSeq" id="WP_067874089.1">
    <property type="nucleotide sequence ID" value="NZ_CP013979.1"/>
</dbReference>
<dbReference type="KEGG" id="agy:ATC03_05410"/>
<evidence type="ECO:0000313" key="3">
    <source>
        <dbReference type="Proteomes" id="UP000078437"/>
    </source>
</evidence>